<dbReference type="AlphaFoldDB" id="A0A919AYL4"/>
<organism evidence="1 2">
    <name type="scientific">Streptomyces fumanus</name>
    <dbReference type="NCBI Taxonomy" id="67302"/>
    <lineage>
        <taxon>Bacteria</taxon>
        <taxon>Bacillati</taxon>
        <taxon>Actinomycetota</taxon>
        <taxon>Actinomycetes</taxon>
        <taxon>Kitasatosporales</taxon>
        <taxon>Streptomycetaceae</taxon>
        <taxon>Streptomyces</taxon>
    </lineage>
</organism>
<dbReference type="PANTHER" id="PTHR16222:SF12">
    <property type="entry name" value="ADP-RIBOSYLGLYCOHYDROLASE-RELATED"/>
    <property type="match status" value="1"/>
</dbReference>
<sequence>MLRLTWVQPEDLVGHELRQAAQDGRDATAVARRWRAAGGGEAPARAGASPEPASPYLRSLAEELLDELAGLPSPLAADEPTGLADIRARCPDWPAPLPPGEPLGPRRLEAAWLGRAVGCLLGKPVEKLPLDGIRRLARATGNWPLTRYFTARGVPPELAAAHPWNRRSAGTSLAENIDGMPEDDDLNYPLLNLLLLQRHGRAFRTADVARLWLDELPAGRTFTAERVAYRNLLAGLDPPDTARHRNPFREWIGALIRADVHGWTNPGDPAAAAAQAHRDATLTHTANGVYAAMFTAAVIATAATGTHDVHACLRTGLTVVPPGSRLARAVRDALDLAAAHDDFDTVVDALHAVHSPTHHWVHAIPNTALIAAALTHAGGDFTGSIRRAVSGGWDTDSAGAAAGSVAALLTGDPAALGDHWTAPLKNRLATSVAGLDGTGFDALAHLTHREATRP</sequence>
<dbReference type="SUPFAM" id="SSF101478">
    <property type="entry name" value="ADP-ribosylglycohydrolase"/>
    <property type="match status" value="1"/>
</dbReference>
<proteinExistence type="predicted"/>
<dbReference type="Pfam" id="PF03747">
    <property type="entry name" value="ADP_ribosyl_GH"/>
    <property type="match status" value="1"/>
</dbReference>
<name>A0A919AYL4_9ACTN</name>
<dbReference type="InterPro" id="IPR050792">
    <property type="entry name" value="ADP-ribosylglycohydrolase"/>
</dbReference>
<evidence type="ECO:0008006" key="3">
    <source>
        <dbReference type="Google" id="ProtNLM"/>
    </source>
</evidence>
<reference evidence="1" key="2">
    <citation type="submission" date="2020-09" db="EMBL/GenBank/DDBJ databases">
        <authorList>
            <person name="Sun Q."/>
            <person name="Ohkuma M."/>
        </authorList>
    </citation>
    <scope>NUCLEOTIDE SEQUENCE</scope>
    <source>
        <strain evidence="1">JCM 4477</strain>
    </source>
</reference>
<dbReference type="InterPro" id="IPR036705">
    <property type="entry name" value="Ribosyl_crysJ1_sf"/>
</dbReference>
<evidence type="ECO:0000313" key="1">
    <source>
        <dbReference type="EMBL" id="GHF31434.1"/>
    </source>
</evidence>
<gene>
    <name evidence="1" type="ORF">GCM10018772_66320</name>
</gene>
<dbReference type="Proteomes" id="UP000630718">
    <property type="component" value="Unassembled WGS sequence"/>
</dbReference>
<comment type="caution">
    <text evidence="1">The sequence shown here is derived from an EMBL/GenBank/DDBJ whole genome shotgun (WGS) entry which is preliminary data.</text>
</comment>
<dbReference type="Gene3D" id="1.10.4080.10">
    <property type="entry name" value="ADP-ribosylation/Crystallin J1"/>
    <property type="match status" value="1"/>
</dbReference>
<accession>A0A919AYL4</accession>
<evidence type="ECO:0000313" key="2">
    <source>
        <dbReference type="Proteomes" id="UP000630718"/>
    </source>
</evidence>
<dbReference type="EMBL" id="BNBI01000020">
    <property type="protein sequence ID" value="GHF31434.1"/>
    <property type="molecule type" value="Genomic_DNA"/>
</dbReference>
<dbReference type="PANTHER" id="PTHR16222">
    <property type="entry name" value="ADP-RIBOSYLGLYCOHYDROLASE"/>
    <property type="match status" value="1"/>
</dbReference>
<reference evidence="1" key="1">
    <citation type="journal article" date="2014" name="Int. J. Syst. Evol. Microbiol.">
        <title>Complete genome sequence of Corynebacterium casei LMG S-19264T (=DSM 44701T), isolated from a smear-ripened cheese.</title>
        <authorList>
            <consortium name="US DOE Joint Genome Institute (JGI-PGF)"/>
            <person name="Walter F."/>
            <person name="Albersmeier A."/>
            <person name="Kalinowski J."/>
            <person name="Ruckert C."/>
        </authorList>
    </citation>
    <scope>NUCLEOTIDE SEQUENCE</scope>
    <source>
        <strain evidence="1">JCM 4477</strain>
    </source>
</reference>
<dbReference type="RefSeq" id="WP_190208178.1">
    <property type="nucleotide sequence ID" value="NZ_BNBI01000020.1"/>
</dbReference>
<protein>
    <recommendedName>
        <fullName evidence="3">ADP-ribosylglycohydrolase family protein</fullName>
    </recommendedName>
</protein>
<keyword evidence="2" id="KW-1185">Reference proteome</keyword>
<dbReference type="InterPro" id="IPR005502">
    <property type="entry name" value="Ribosyl_crysJ1"/>
</dbReference>